<dbReference type="InterPro" id="IPR007459">
    <property type="entry name" value="DNA_pol3_chi"/>
</dbReference>
<dbReference type="PANTHER" id="PTHR38767">
    <property type="entry name" value="DNA POLYMERASE III SUBUNIT CHI"/>
    <property type="match status" value="1"/>
</dbReference>
<dbReference type="RefSeq" id="WP_263571309.1">
    <property type="nucleotide sequence ID" value="NZ_JAJIRN010000005.1"/>
</dbReference>
<dbReference type="EMBL" id="JAJIRN010000005">
    <property type="protein sequence ID" value="MCV2368708.1"/>
    <property type="molecule type" value="Genomic_DNA"/>
</dbReference>
<keyword evidence="2" id="KW-1185">Reference proteome</keyword>
<protein>
    <submittedName>
        <fullName evidence="1">DNA polymerase III subunit chi</fullName>
    </submittedName>
</protein>
<organism evidence="1 2">
    <name type="scientific">Roseateles oligotrophus</name>
    <dbReference type="NCBI Taxonomy" id="1769250"/>
    <lineage>
        <taxon>Bacteria</taxon>
        <taxon>Pseudomonadati</taxon>
        <taxon>Pseudomonadota</taxon>
        <taxon>Betaproteobacteria</taxon>
        <taxon>Burkholderiales</taxon>
        <taxon>Sphaerotilaceae</taxon>
        <taxon>Roseateles</taxon>
    </lineage>
</organism>
<dbReference type="PANTHER" id="PTHR38767:SF1">
    <property type="entry name" value="DNA POLYMERASE III SUBUNIT CHI"/>
    <property type="match status" value="1"/>
</dbReference>
<reference evidence="1 2" key="1">
    <citation type="submission" date="2021-11" db="EMBL/GenBank/DDBJ databases">
        <authorList>
            <person name="Liang Q."/>
            <person name="Mou H."/>
            <person name="Liu Z."/>
        </authorList>
    </citation>
    <scope>NUCLEOTIDE SEQUENCE [LARGE SCALE GENOMIC DNA]</scope>
    <source>
        <strain evidence="1 2">CHU3</strain>
    </source>
</reference>
<name>A0ABT2YF81_9BURK</name>
<dbReference type="Proteomes" id="UP001209701">
    <property type="component" value="Unassembled WGS sequence"/>
</dbReference>
<dbReference type="Pfam" id="PF04364">
    <property type="entry name" value="DNA_pol3_chi"/>
    <property type="match status" value="1"/>
</dbReference>
<proteinExistence type="predicted"/>
<accession>A0ABT2YF81</accession>
<dbReference type="SUPFAM" id="SSF102400">
    <property type="entry name" value="DNA polymerase III chi subunit"/>
    <property type="match status" value="1"/>
</dbReference>
<evidence type="ECO:0000313" key="1">
    <source>
        <dbReference type="EMBL" id="MCV2368708.1"/>
    </source>
</evidence>
<comment type="caution">
    <text evidence="1">The sequence shown here is derived from an EMBL/GenBank/DDBJ whole genome shotgun (WGS) entry which is preliminary data.</text>
</comment>
<dbReference type="Gene3D" id="3.40.50.10110">
    <property type="entry name" value="DNA polymerase III subunit chi"/>
    <property type="match status" value="1"/>
</dbReference>
<gene>
    <name evidence="1" type="ORF">LNV07_11485</name>
</gene>
<dbReference type="InterPro" id="IPR036768">
    <property type="entry name" value="PolIII_chi_sf"/>
</dbReference>
<sequence>MTQVSFYTGVPDRLAYVCRLLRKAQQSGARVGVCGPPASLRRLDAALWVFEPAEFVPHLNLSAAAADPMVAAATPILLIEHALNLGHREVLLNLGLEMPQGFDQFQRLLEVVSQDAEQVQAGRRRYRLYEELGISVNHHKVSA</sequence>
<evidence type="ECO:0000313" key="2">
    <source>
        <dbReference type="Proteomes" id="UP001209701"/>
    </source>
</evidence>